<protein>
    <submittedName>
        <fullName evidence="1">Uncharacterized protein</fullName>
    </submittedName>
</protein>
<reference evidence="2" key="1">
    <citation type="submission" date="2016-10" db="EMBL/GenBank/DDBJ databases">
        <authorList>
            <person name="Varghese N."/>
            <person name="Submissions S."/>
        </authorList>
    </citation>
    <scope>NUCLEOTIDE SEQUENCE [LARGE SCALE GENOMIC DNA]</scope>
    <source>
        <strain evidence="2">DSM 11578</strain>
    </source>
</reference>
<dbReference type="EMBL" id="FOSH01000014">
    <property type="protein sequence ID" value="SFK54616.1"/>
    <property type="molecule type" value="Genomic_DNA"/>
</dbReference>
<keyword evidence="2" id="KW-1185">Reference proteome</keyword>
<evidence type="ECO:0000313" key="1">
    <source>
        <dbReference type="EMBL" id="SFK54616.1"/>
    </source>
</evidence>
<accession>A0A1I4AFR2</accession>
<name>A0A1I4AFR2_9GAMM</name>
<organism evidence="1 2">
    <name type="scientific">Methylophaga sulfidovorans</name>
    <dbReference type="NCBI Taxonomy" id="45496"/>
    <lineage>
        <taxon>Bacteria</taxon>
        <taxon>Pseudomonadati</taxon>
        <taxon>Pseudomonadota</taxon>
        <taxon>Gammaproteobacteria</taxon>
        <taxon>Thiotrichales</taxon>
        <taxon>Piscirickettsiaceae</taxon>
        <taxon>Methylophaga</taxon>
    </lineage>
</organism>
<gene>
    <name evidence="1" type="ORF">SAMN04488079_11434</name>
</gene>
<sequence>MWNLSHREEKMSYISLHKSKNDRAHKGGKIIGLRDASKEEVAKHQTLLVSLGKDEMHDVDGRKIVIFKLDPNWNKLWPKDAKTHQMSYKGIGFIDV</sequence>
<evidence type="ECO:0000313" key="2">
    <source>
        <dbReference type="Proteomes" id="UP000198924"/>
    </source>
</evidence>
<dbReference type="OrthoDB" id="9839405at2"/>
<dbReference type="AlphaFoldDB" id="A0A1I4AFR2"/>
<dbReference type="Proteomes" id="UP000198924">
    <property type="component" value="Unassembled WGS sequence"/>
</dbReference>
<dbReference type="RefSeq" id="WP_091714842.1">
    <property type="nucleotide sequence ID" value="NZ_FOSH01000014.1"/>
</dbReference>
<dbReference type="STRING" id="45496.SAMN04488079_11434"/>
<proteinExistence type="predicted"/>